<evidence type="ECO:0000313" key="6">
    <source>
        <dbReference type="EMBL" id="RMQ12165.1"/>
    </source>
</evidence>
<evidence type="ECO:0000313" key="10">
    <source>
        <dbReference type="Proteomes" id="UP000279057"/>
    </source>
</evidence>
<evidence type="ECO:0000313" key="2">
    <source>
        <dbReference type="EMBL" id="RMM58972.1"/>
    </source>
</evidence>
<sequence length="61" mass="6742">MLAEQCGIFELHVGLLNSIAREATRTIEYRCTPFGSHRQENIPSGSSAAQRRKAGRPNKSV</sequence>
<protein>
    <submittedName>
        <fullName evidence="5">Uncharacterized protein</fullName>
    </submittedName>
</protein>
<dbReference type="Proteomes" id="UP000273536">
    <property type="component" value="Unassembled WGS sequence"/>
</dbReference>
<feature type="region of interest" description="Disordered" evidence="1">
    <location>
        <begin position="33"/>
        <end position="61"/>
    </location>
</feature>
<dbReference type="AlphaFoldDB" id="A0A0N8RQY6"/>
<dbReference type="Proteomes" id="UP000280599">
    <property type="component" value="Unassembled WGS sequence"/>
</dbReference>
<dbReference type="Proteomes" id="UP000272471">
    <property type="component" value="Unassembled WGS sequence"/>
</dbReference>
<evidence type="ECO:0000313" key="8">
    <source>
        <dbReference type="Proteomes" id="UP000273536"/>
    </source>
</evidence>
<dbReference type="Proteomes" id="UP000276829">
    <property type="component" value="Unassembled WGS sequence"/>
</dbReference>
<gene>
    <name evidence="6" type="ORF">ALQ11_102557</name>
    <name evidence="5" type="ORF">ALQ41_102666</name>
    <name evidence="4" type="ORF">ALQ42_102502</name>
    <name evidence="3" type="ORF">ALQ73_102169</name>
    <name evidence="2" type="ORF">ALQ74_102782</name>
</gene>
<accession>A0A0N8RQY6</accession>
<name>A0A0N8RQY6_PSESG</name>
<evidence type="ECO:0000256" key="1">
    <source>
        <dbReference type="SAM" id="MobiDB-lite"/>
    </source>
</evidence>
<evidence type="ECO:0000313" key="11">
    <source>
        <dbReference type="Proteomes" id="UP000280599"/>
    </source>
</evidence>
<feature type="compositionally biased region" description="Basic residues" evidence="1">
    <location>
        <begin position="50"/>
        <end position="61"/>
    </location>
</feature>
<reference evidence="7 8" key="1">
    <citation type="submission" date="2018-08" db="EMBL/GenBank/DDBJ databases">
        <title>Recombination of ecologically and evolutionarily significant loci maintains genetic cohesion in the Pseudomonas syringae species complex.</title>
        <authorList>
            <person name="Dillon M."/>
            <person name="Thakur S."/>
            <person name="Almeida R.N.D."/>
            <person name="Weir B.S."/>
            <person name="Guttman D.S."/>
        </authorList>
    </citation>
    <scope>NUCLEOTIDE SEQUENCE [LARGE SCALE GENOMIC DNA]</scope>
    <source>
        <strain evidence="6 7">ICMP 4182</strain>
        <strain evidence="3 9">ICMP 4324</strain>
        <strain evidence="2 10">ICMP 4332</strain>
        <strain evidence="4 8">ICMP 6372</strain>
        <strain evidence="5 11">ICMP 867</strain>
    </source>
</reference>
<proteinExistence type="predicted"/>
<evidence type="ECO:0000313" key="7">
    <source>
        <dbReference type="Proteomes" id="UP000272471"/>
    </source>
</evidence>
<evidence type="ECO:0000313" key="3">
    <source>
        <dbReference type="EMBL" id="RMM68170.1"/>
    </source>
</evidence>
<dbReference type="EMBL" id="RBON01000166">
    <property type="protein sequence ID" value="RMM68170.1"/>
    <property type="molecule type" value="Genomic_DNA"/>
</dbReference>
<evidence type="ECO:0000313" key="5">
    <source>
        <dbReference type="EMBL" id="RMO52281.1"/>
    </source>
</evidence>
<dbReference type="Proteomes" id="UP000279057">
    <property type="component" value="Unassembled WGS sequence"/>
</dbReference>
<dbReference type="EMBL" id="RBOM01000309">
    <property type="protein sequence ID" value="RMM58972.1"/>
    <property type="molecule type" value="Genomic_DNA"/>
</dbReference>
<organism evidence="5 11">
    <name type="scientific">Pseudomonas savastanoi pv. glycinea</name>
    <name type="common">Pseudomonas syringae pv. glycinea</name>
    <dbReference type="NCBI Taxonomy" id="318"/>
    <lineage>
        <taxon>Bacteria</taxon>
        <taxon>Pseudomonadati</taxon>
        <taxon>Pseudomonadota</taxon>
        <taxon>Gammaproteobacteria</taxon>
        <taxon>Pseudomonadales</taxon>
        <taxon>Pseudomonadaceae</taxon>
        <taxon>Pseudomonas</taxon>
    </lineage>
</organism>
<dbReference type="EMBL" id="RBQX01000246">
    <property type="protein sequence ID" value="RMQ12165.1"/>
    <property type="molecule type" value="Genomic_DNA"/>
</dbReference>
<dbReference type="EMBL" id="RBPS01000168">
    <property type="protein sequence ID" value="RMO36963.1"/>
    <property type="molecule type" value="Genomic_DNA"/>
</dbReference>
<evidence type="ECO:0000313" key="4">
    <source>
        <dbReference type="EMBL" id="RMO36963.1"/>
    </source>
</evidence>
<comment type="caution">
    <text evidence="5">The sequence shown here is derived from an EMBL/GenBank/DDBJ whole genome shotgun (WGS) entry which is preliminary data.</text>
</comment>
<dbReference type="EMBL" id="RBPT01000053">
    <property type="protein sequence ID" value="RMO52281.1"/>
    <property type="molecule type" value="Genomic_DNA"/>
</dbReference>
<evidence type="ECO:0000313" key="9">
    <source>
        <dbReference type="Proteomes" id="UP000276829"/>
    </source>
</evidence>